<feature type="transmembrane region" description="Helical" evidence="1">
    <location>
        <begin position="132"/>
        <end position="151"/>
    </location>
</feature>
<reference evidence="3" key="1">
    <citation type="submission" date="2020-11" db="EMBL/GenBank/DDBJ databases">
        <title>Sequencing the genomes of 1000 actinobacteria strains.</title>
        <authorList>
            <person name="Klenk H.-P."/>
        </authorList>
    </citation>
    <scope>NUCLEOTIDE SEQUENCE</scope>
    <source>
        <strain evidence="3">DSM 45632</strain>
    </source>
</reference>
<keyword evidence="1" id="KW-0812">Transmembrane</keyword>
<keyword evidence="4" id="KW-1185">Reference proteome</keyword>
<dbReference type="Proteomes" id="UP000658613">
    <property type="component" value="Unassembled WGS sequence"/>
</dbReference>
<evidence type="ECO:0000256" key="1">
    <source>
        <dbReference type="SAM" id="Phobius"/>
    </source>
</evidence>
<keyword evidence="3" id="KW-0808">Transferase</keyword>
<dbReference type="Pfam" id="PF26371">
    <property type="entry name" value="AftB_C"/>
    <property type="match status" value="1"/>
</dbReference>
<feature type="transmembrane region" description="Helical" evidence="1">
    <location>
        <begin position="6"/>
        <end position="24"/>
    </location>
</feature>
<feature type="transmembrane region" description="Helical" evidence="1">
    <location>
        <begin position="323"/>
        <end position="343"/>
    </location>
</feature>
<comment type="caution">
    <text evidence="3">The sequence shown here is derived from an EMBL/GenBank/DDBJ whole genome shotgun (WGS) entry which is preliminary data.</text>
</comment>
<keyword evidence="3" id="KW-0328">Glycosyltransferase</keyword>
<proteinExistence type="predicted"/>
<dbReference type="EMBL" id="JADOUE010000001">
    <property type="protein sequence ID" value="MBG6123260.1"/>
    <property type="molecule type" value="Genomic_DNA"/>
</dbReference>
<feature type="transmembrane region" description="Helical" evidence="1">
    <location>
        <begin position="82"/>
        <end position="102"/>
    </location>
</feature>
<feature type="domain" description="Terminal beta-(1-&gt;2)-arabinofuranosyltransferase C-terminal" evidence="2">
    <location>
        <begin position="390"/>
        <end position="558"/>
    </location>
</feature>
<dbReference type="RefSeq" id="WP_196825495.1">
    <property type="nucleotide sequence ID" value="NZ_CP046980.1"/>
</dbReference>
<dbReference type="InterPro" id="IPR058983">
    <property type="entry name" value="AftB_C"/>
</dbReference>
<sequence length="559" mass="62209">MNRKIILYAELVLIGILAFIGGFIRRWIADDGLIVLRTVANLHAGNGPVFNAGERVEVNTSAMWTFLVWLFTIPDQEHMETLAIWLGLFLGVAGIIVASYGASVFHESAALIPFGAVVYLALPPARDFLTSGLEWSLVIFYLSVLWLFLVRFPDKPIWIAIWAGLSWLVRPELALYGGLAGLALLIQHRKELRSCLKIVGAGVAIPGVYEIFRMGYYGLLTPHTAVAKSASESYFGRGIDYLGDFVLPYYLWIPLALVVLTLCVTVWKREERLSVPVLVMVGAAALHTLYVVRIGGDFMHARMFLPPLFALLCPVMLVPARNIVSGIASLAAAIWAFIVVAGGSQNYLSWAEQHVDPDKGAVYEPEVWSSGTGRSLDELPRTVDYYDALPNMNKFDRAMHALDEGDAFGWVLEDRGRAEWRTLKRDDETYPPTIYWLSLGYTGMSAPLEIRVLDPIGLSNPLAARQPRLPEKRIGHDKELPIDWQIAFSSASLENLPPEASAENIRRIRNVIANDPAIQELLASYRDPLTPARFLKNIRFALTGGRTIEVNPDPNAYKH</sequence>
<dbReference type="AlphaFoldDB" id="A0A931E023"/>
<feature type="transmembrane region" description="Helical" evidence="1">
    <location>
        <begin position="247"/>
        <end position="267"/>
    </location>
</feature>
<organism evidence="3 4">
    <name type="scientific">Corynebacterium aquatimens</name>
    <dbReference type="NCBI Taxonomy" id="1190508"/>
    <lineage>
        <taxon>Bacteria</taxon>
        <taxon>Bacillati</taxon>
        <taxon>Actinomycetota</taxon>
        <taxon>Actinomycetes</taxon>
        <taxon>Mycobacteriales</taxon>
        <taxon>Corynebacteriaceae</taxon>
        <taxon>Corynebacterium</taxon>
    </lineage>
</organism>
<evidence type="ECO:0000259" key="2">
    <source>
        <dbReference type="Pfam" id="PF26371"/>
    </source>
</evidence>
<dbReference type="GO" id="GO:0016757">
    <property type="term" value="F:glycosyltransferase activity"/>
    <property type="evidence" value="ECO:0007669"/>
    <property type="project" value="UniProtKB-KW"/>
</dbReference>
<keyword evidence="1" id="KW-0472">Membrane</keyword>
<protein>
    <submittedName>
        <fullName evidence="3">Arabinofuranosyltransferase</fullName>
        <ecNumber evidence="3">2.4.2.-</ecNumber>
    </submittedName>
</protein>
<name>A0A931E023_9CORY</name>
<dbReference type="EC" id="2.4.2.-" evidence="3"/>
<keyword evidence="1" id="KW-1133">Transmembrane helix</keyword>
<gene>
    <name evidence="3" type="ORF">IW254_002229</name>
</gene>
<accession>A0A931E023</accession>
<feature type="transmembrane region" description="Helical" evidence="1">
    <location>
        <begin position="157"/>
        <end position="186"/>
    </location>
</feature>
<feature type="transmembrane region" description="Helical" evidence="1">
    <location>
        <begin position="273"/>
        <end position="292"/>
    </location>
</feature>
<evidence type="ECO:0000313" key="3">
    <source>
        <dbReference type="EMBL" id="MBG6123260.1"/>
    </source>
</evidence>
<evidence type="ECO:0000313" key="4">
    <source>
        <dbReference type="Proteomes" id="UP000658613"/>
    </source>
</evidence>